<dbReference type="RefSeq" id="WP_147757724.1">
    <property type="nucleotide sequence ID" value="NZ_SAXT01000001.1"/>
</dbReference>
<comment type="caution">
    <text evidence="1">The sequence shown here is derived from an EMBL/GenBank/DDBJ whole genome shotgun (WGS) entry which is preliminary data.</text>
</comment>
<organism evidence="1 2">
    <name type="scientific">Brachyspira aalborgi</name>
    <dbReference type="NCBI Taxonomy" id="29522"/>
    <lineage>
        <taxon>Bacteria</taxon>
        <taxon>Pseudomonadati</taxon>
        <taxon>Spirochaetota</taxon>
        <taxon>Spirochaetia</taxon>
        <taxon>Brachyspirales</taxon>
        <taxon>Brachyspiraceae</taxon>
        <taxon>Brachyspira</taxon>
    </lineage>
</organism>
<dbReference type="Proteomes" id="UP000325116">
    <property type="component" value="Unassembled WGS sequence"/>
</dbReference>
<proteinExistence type="predicted"/>
<sequence length="61" mass="6836">MPIPRQSWAVAKKSSHCEALPKQSRYIDCHAHTKSGQTPARNDGFSKYCENVFISGIKNSK</sequence>
<evidence type="ECO:0000313" key="1">
    <source>
        <dbReference type="EMBL" id="TXJ13587.1"/>
    </source>
</evidence>
<dbReference type="EMBL" id="SAXT01000001">
    <property type="protein sequence ID" value="TXJ13587.1"/>
    <property type="molecule type" value="Genomic_DNA"/>
</dbReference>
<accession>A0A5C8CKU1</accession>
<name>A0A5C8CKU1_9SPIR</name>
<dbReference type="AlphaFoldDB" id="A0A5C8CKU1"/>
<gene>
    <name evidence="1" type="ORF">EPJ80_02280</name>
</gene>
<reference evidence="1 2" key="1">
    <citation type="journal article" date="1992" name="Lakartidningen">
        <title>[Penicillin V and not amoxicillin is the first choice preparation in acute otitis].</title>
        <authorList>
            <person name="Kamme C."/>
            <person name="Lundgren K."/>
            <person name="Prellner K."/>
        </authorList>
    </citation>
    <scope>NUCLEOTIDE SEQUENCE [LARGE SCALE GENOMIC DNA]</scope>
    <source>
        <strain evidence="1 2">W1</strain>
    </source>
</reference>
<protein>
    <submittedName>
        <fullName evidence="1">Uncharacterized protein</fullName>
    </submittedName>
</protein>
<evidence type="ECO:0000313" key="2">
    <source>
        <dbReference type="Proteomes" id="UP000325116"/>
    </source>
</evidence>